<evidence type="ECO:0000256" key="8">
    <source>
        <dbReference type="ARBA" id="ARBA00034078"/>
    </source>
</evidence>
<evidence type="ECO:0000259" key="9">
    <source>
        <dbReference type="PROSITE" id="PS51085"/>
    </source>
</evidence>
<dbReference type="RefSeq" id="WP_277866398.1">
    <property type="nucleotide sequence ID" value="NZ_JAKKUT010000002.1"/>
</dbReference>
<reference evidence="10" key="1">
    <citation type="journal article" date="2022" name="Genome Biol. Evol.">
        <title>A New Gene Family Diagnostic for Intracellular Biomineralization of Amorphous Ca Carbonates by Cyanobacteria.</title>
        <authorList>
            <person name="Benzerara K."/>
            <person name="Duprat E."/>
            <person name="Bitard-Feildel T."/>
            <person name="Caumes G."/>
            <person name="Cassier-Chauvat C."/>
            <person name="Chauvat F."/>
            <person name="Dezi M."/>
            <person name="Diop S.I."/>
            <person name="Gaschignard G."/>
            <person name="Gorgen S."/>
            <person name="Gugger M."/>
            <person name="Lopez-Garcia P."/>
            <person name="Millet M."/>
            <person name="Skouri-Panet F."/>
            <person name="Moreira D."/>
            <person name="Callebaut I."/>
        </authorList>
    </citation>
    <scope>NUCLEOTIDE SEQUENCE</scope>
    <source>
        <strain evidence="10">G9</strain>
    </source>
</reference>
<dbReference type="CDD" id="cd00207">
    <property type="entry name" value="fer2"/>
    <property type="match status" value="1"/>
</dbReference>
<name>A0ABT6EXF4_9SYNE</name>
<dbReference type="InterPro" id="IPR012675">
    <property type="entry name" value="Beta-grasp_dom_sf"/>
</dbReference>
<feature type="domain" description="2Fe-2S ferredoxin-type" evidence="9">
    <location>
        <begin position="10"/>
        <end position="102"/>
    </location>
</feature>
<dbReference type="Pfam" id="PF00111">
    <property type="entry name" value="Fer2"/>
    <property type="match status" value="1"/>
</dbReference>
<dbReference type="PROSITE" id="PS51085">
    <property type="entry name" value="2FE2S_FER_2"/>
    <property type="match status" value="1"/>
</dbReference>
<reference evidence="10" key="2">
    <citation type="submission" date="2022-01" db="EMBL/GenBank/DDBJ databases">
        <authorList>
            <person name="Zivanovic Y."/>
            <person name="Moreira D."/>
            <person name="Lopez-Garcia P."/>
        </authorList>
    </citation>
    <scope>NUCLEOTIDE SEQUENCE</scope>
    <source>
        <strain evidence="10">G9</strain>
    </source>
</reference>
<sequence length="108" mass="11682">MTKHDHGKVYSVTLVNDAIGLKKTIKVHGDEYILDAAEVQGIDLPYSCRAGACVNCAGRIVSGTLDQSDHSFLKDKELKAGFALLCAAYATSDCVIQTHEEDNLLNLD</sequence>
<dbReference type="InterPro" id="IPR001041">
    <property type="entry name" value="2Fe-2S_ferredoxin-type"/>
</dbReference>
<keyword evidence="11" id="KW-1185">Reference proteome</keyword>
<accession>A0ABT6EXF4</accession>
<keyword evidence="5" id="KW-0249">Electron transport</keyword>
<organism evidence="10 11">
    <name type="scientific">Candidatus Synechococcus calcipolaris G9</name>
    <dbReference type="NCBI Taxonomy" id="1497997"/>
    <lineage>
        <taxon>Bacteria</taxon>
        <taxon>Bacillati</taxon>
        <taxon>Cyanobacteriota</taxon>
        <taxon>Cyanophyceae</taxon>
        <taxon>Synechococcales</taxon>
        <taxon>Synechococcaceae</taxon>
        <taxon>Synechococcus</taxon>
    </lineage>
</organism>
<dbReference type="InterPro" id="IPR036010">
    <property type="entry name" value="2Fe-2S_ferredoxin-like_sf"/>
</dbReference>
<proteinExistence type="inferred from homology"/>
<comment type="caution">
    <text evidence="10">The sequence shown here is derived from an EMBL/GenBank/DDBJ whole genome shotgun (WGS) entry which is preliminary data.</text>
</comment>
<dbReference type="PANTHER" id="PTHR43112">
    <property type="entry name" value="FERREDOXIN"/>
    <property type="match status" value="1"/>
</dbReference>
<evidence type="ECO:0000313" key="10">
    <source>
        <dbReference type="EMBL" id="MDG2990489.1"/>
    </source>
</evidence>
<dbReference type="PANTHER" id="PTHR43112:SF3">
    <property type="entry name" value="FERREDOXIN-2, CHLOROPLASTIC"/>
    <property type="match status" value="1"/>
</dbReference>
<evidence type="ECO:0000256" key="7">
    <source>
        <dbReference type="ARBA" id="ARBA00023014"/>
    </source>
</evidence>
<dbReference type="SUPFAM" id="SSF54292">
    <property type="entry name" value="2Fe-2S ferredoxin-like"/>
    <property type="match status" value="1"/>
</dbReference>
<dbReference type="NCBIfam" id="TIGR02008">
    <property type="entry name" value="fdx_plant"/>
    <property type="match status" value="1"/>
</dbReference>
<evidence type="ECO:0000313" key="11">
    <source>
        <dbReference type="Proteomes" id="UP001154265"/>
    </source>
</evidence>
<evidence type="ECO:0000256" key="3">
    <source>
        <dbReference type="ARBA" id="ARBA00022714"/>
    </source>
</evidence>
<dbReference type="Proteomes" id="UP001154265">
    <property type="component" value="Unassembled WGS sequence"/>
</dbReference>
<keyword evidence="7" id="KW-0411">Iron-sulfur</keyword>
<protein>
    <submittedName>
        <fullName evidence="10">2Fe-2S iron-sulfur cluster-binding protein</fullName>
    </submittedName>
</protein>
<evidence type="ECO:0000256" key="5">
    <source>
        <dbReference type="ARBA" id="ARBA00022982"/>
    </source>
</evidence>
<keyword evidence="3" id="KW-0001">2Fe-2S</keyword>
<keyword evidence="6" id="KW-0408">Iron</keyword>
<evidence type="ECO:0000256" key="4">
    <source>
        <dbReference type="ARBA" id="ARBA00022723"/>
    </source>
</evidence>
<dbReference type="EMBL" id="JAKKUT010000002">
    <property type="protein sequence ID" value="MDG2990489.1"/>
    <property type="molecule type" value="Genomic_DNA"/>
</dbReference>
<comment type="similarity">
    <text evidence="1">Belongs to the 2Fe2S plant-type ferredoxin family.</text>
</comment>
<evidence type="ECO:0000256" key="2">
    <source>
        <dbReference type="ARBA" id="ARBA00022448"/>
    </source>
</evidence>
<evidence type="ECO:0000256" key="1">
    <source>
        <dbReference type="ARBA" id="ARBA00007874"/>
    </source>
</evidence>
<evidence type="ECO:0000256" key="6">
    <source>
        <dbReference type="ARBA" id="ARBA00023004"/>
    </source>
</evidence>
<gene>
    <name evidence="10" type="ORF">L3556_06010</name>
</gene>
<keyword evidence="2" id="KW-0813">Transport</keyword>
<keyword evidence="4" id="KW-0479">Metal-binding</keyword>
<comment type="cofactor">
    <cofactor evidence="8">
        <name>[2Fe-2S] cluster</name>
        <dbReference type="ChEBI" id="CHEBI:190135"/>
    </cofactor>
</comment>
<dbReference type="InterPro" id="IPR010241">
    <property type="entry name" value="Fd_pln"/>
</dbReference>
<dbReference type="Gene3D" id="3.10.20.30">
    <property type="match status" value="1"/>
</dbReference>